<dbReference type="EnsemblPlants" id="AVESA.00010b.r2.2CG0292310.1">
    <property type="protein sequence ID" value="AVESA.00010b.r2.2CG0292310.1.CDS"/>
    <property type="gene ID" value="AVESA.00010b.r2.2CG0292310"/>
</dbReference>
<organism evidence="1 2">
    <name type="scientific">Avena sativa</name>
    <name type="common">Oat</name>
    <dbReference type="NCBI Taxonomy" id="4498"/>
    <lineage>
        <taxon>Eukaryota</taxon>
        <taxon>Viridiplantae</taxon>
        <taxon>Streptophyta</taxon>
        <taxon>Embryophyta</taxon>
        <taxon>Tracheophyta</taxon>
        <taxon>Spermatophyta</taxon>
        <taxon>Magnoliopsida</taxon>
        <taxon>Liliopsida</taxon>
        <taxon>Poales</taxon>
        <taxon>Poaceae</taxon>
        <taxon>BOP clade</taxon>
        <taxon>Pooideae</taxon>
        <taxon>Poodae</taxon>
        <taxon>Poeae</taxon>
        <taxon>Poeae Chloroplast Group 1 (Aveneae type)</taxon>
        <taxon>Aveninae</taxon>
        <taxon>Avena</taxon>
    </lineage>
</organism>
<dbReference type="Proteomes" id="UP001732700">
    <property type="component" value="Chromosome 2C"/>
</dbReference>
<protein>
    <submittedName>
        <fullName evidence="1">Uncharacterized protein</fullName>
    </submittedName>
</protein>
<name>A0ACD5UN58_AVESA</name>
<keyword evidence="2" id="KW-1185">Reference proteome</keyword>
<evidence type="ECO:0000313" key="2">
    <source>
        <dbReference type="Proteomes" id="UP001732700"/>
    </source>
</evidence>
<accession>A0ACD5UN58</accession>
<sequence length="224" mass="24803">MLWIVDLRRRRRTDHTTLAVASHSITTKYQLPSSFSSSTSSASLPFALLQPPAKETQSSISSELLSPRPTFAMAPRVSFLLVGVVLLLGLSAGAAPASNKEGDALYELRLRLSDPNGVLQSRDPTLVNPCTWFHVTCDHASRVFRLDLGNSNVSGSIGPEVIRLVNLQYLELYRNNLYGEIPKELGKLKNLINLDLYANKLTGRIPKSLSKLSSLRFIYVLCNY</sequence>
<proteinExistence type="predicted"/>
<evidence type="ECO:0000313" key="1">
    <source>
        <dbReference type="EnsemblPlants" id="AVESA.00010b.r2.2CG0292310.1.CDS"/>
    </source>
</evidence>
<reference evidence="1" key="1">
    <citation type="submission" date="2021-05" db="EMBL/GenBank/DDBJ databases">
        <authorList>
            <person name="Scholz U."/>
            <person name="Mascher M."/>
            <person name="Fiebig A."/>
        </authorList>
    </citation>
    <scope>NUCLEOTIDE SEQUENCE [LARGE SCALE GENOMIC DNA]</scope>
</reference>
<reference evidence="1" key="2">
    <citation type="submission" date="2025-09" db="UniProtKB">
        <authorList>
            <consortium name="EnsemblPlants"/>
        </authorList>
    </citation>
    <scope>IDENTIFICATION</scope>
</reference>